<feature type="chain" id="PRO_5003280062" evidence="3">
    <location>
        <begin position="31"/>
        <end position="212"/>
    </location>
</feature>
<evidence type="ECO:0000256" key="3">
    <source>
        <dbReference type="SAM" id="SignalP"/>
    </source>
</evidence>
<comment type="similarity">
    <text evidence="2">Belongs to the thioredoxin family. DsbA subfamily.</text>
</comment>
<dbReference type="AlphaFoldDB" id="F2IZ63"/>
<dbReference type="InterPro" id="IPR006311">
    <property type="entry name" value="TAT_signal"/>
</dbReference>
<protein>
    <submittedName>
        <fullName evidence="5">Twin-arginine translocation pathway signal protein</fullName>
    </submittedName>
</protein>
<dbReference type="InterPro" id="IPR012336">
    <property type="entry name" value="Thioredoxin-like_fold"/>
</dbReference>
<dbReference type="PATRIC" id="fig|991905.3.peg.3467"/>
<proteinExistence type="inferred from homology"/>
<dbReference type="PROSITE" id="PS51318">
    <property type="entry name" value="TAT"/>
    <property type="match status" value="1"/>
</dbReference>
<organism evidence="5 6">
    <name type="scientific">Polymorphum gilvum (strain LMG 25793 / CGMCC 1.9160 / SL003B-26A1)</name>
    <dbReference type="NCBI Taxonomy" id="991905"/>
    <lineage>
        <taxon>Bacteria</taxon>
        <taxon>Pseudomonadati</taxon>
        <taxon>Pseudomonadota</taxon>
        <taxon>Alphaproteobacteria</taxon>
        <taxon>Rhodobacterales</taxon>
        <taxon>Paracoccaceae</taxon>
        <taxon>Polymorphum</taxon>
    </lineage>
</organism>
<accession>F2IZ63</accession>
<dbReference type="Pfam" id="PF13462">
    <property type="entry name" value="Thioredoxin_4"/>
    <property type="match status" value="1"/>
</dbReference>
<feature type="domain" description="Thioredoxin" evidence="4">
    <location>
        <begin position="18"/>
        <end position="212"/>
    </location>
</feature>
<name>F2IZ63_POLGS</name>
<sequence>MTFSRRQFLQAASFTALGAALATVPLAALAETYGMDKLMEAGPLGDKILGADDAPVTIVEYASMTCGHCATFHKTTYPVLKKDYVDTGKVRFIFREFPLDPVATAAFMLARCAPEEKYFDIIDALFEDQRSWAYSNDPYNSLLNFAKQVGFTQEAFEACLTNQDVLDGVNAVRDRAASEFKVNSTPTFFVNGEKKSGALTVEQMAELIDKHL</sequence>
<dbReference type="InterPro" id="IPR013766">
    <property type="entry name" value="Thioredoxin_domain"/>
</dbReference>
<keyword evidence="3" id="KW-0732">Signal</keyword>
<dbReference type="Gene3D" id="3.40.30.10">
    <property type="entry name" value="Glutaredoxin"/>
    <property type="match status" value="1"/>
</dbReference>
<comment type="function">
    <text evidence="1">May be required for disulfide bond formation in some proteins.</text>
</comment>
<dbReference type="STRING" id="991905.SL003B_3364"/>
<dbReference type="EMBL" id="CP002568">
    <property type="protein sequence ID" value="ADZ71786.1"/>
    <property type="molecule type" value="Genomic_DNA"/>
</dbReference>
<dbReference type="PROSITE" id="PS51352">
    <property type="entry name" value="THIOREDOXIN_2"/>
    <property type="match status" value="1"/>
</dbReference>
<reference evidence="5 6" key="1">
    <citation type="journal article" date="2011" name="J. Bacteriol.">
        <title>Complete genome sequence of Polymorphum gilvum SL003B-26A1T, a crude oil-degrading bacterium from oil-polluted saline soil.</title>
        <authorList>
            <person name="Li S.G."/>
            <person name="Tang Y.Q."/>
            <person name="Nie Y."/>
            <person name="Cai M."/>
            <person name="Wu X.L."/>
        </authorList>
    </citation>
    <scope>NUCLEOTIDE SEQUENCE [LARGE SCALE GENOMIC DNA]</scope>
    <source>
        <strain evidence="6">LMG 25793 / CGMCC 1.9160 / SL003B-26A1</strain>
    </source>
</reference>
<dbReference type="PANTHER" id="PTHR13887">
    <property type="entry name" value="GLUTATHIONE S-TRANSFERASE KAPPA"/>
    <property type="match status" value="1"/>
</dbReference>
<dbReference type="Proteomes" id="UP000008130">
    <property type="component" value="Chromosome"/>
</dbReference>
<gene>
    <name evidence="5" type="ordered locus">SL003B_3364</name>
</gene>
<feature type="signal peptide" evidence="3">
    <location>
        <begin position="1"/>
        <end position="30"/>
    </location>
</feature>
<evidence type="ECO:0000313" key="6">
    <source>
        <dbReference type="Proteomes" id="UP000008130"/>
    </source>
</evidence>
<evidence type="ECO:0000313" key="5">
    <source>
        <dbReference type="EMBL" id="ADZ71786.1"/>
    </source>
</evidence>
<dbReference type="RefSeq" id="WP_013654095.1">
    <property type="nucleotide sequence ID" value="NC_015259.1"/>
</dbReference>
<evidence type="ECO:0000256" key="1">
    <source>
        <dbReference type="ARBA" id="ARBA00003565"/>
    </source>
</evidence>
<dbReference type="InterPro" id="IPR036249">
    <property type="entry name" value="Thioredoxin-like_sf"/>
</dbReference>
<dbReference type="SUPFAM" id="SSF52833">
    <property type="entry name" value="Thioredoxin-like"/>
    <property type="match status" value="1"/>
</dbReference>
<dbReference type="OrthoDB" id="8478320at2"/>
<keyword evidence="6" id="KW-1185">Reference proteome</keyword>
<dbReference type="PANTHER" id="PTHR13887:SF56">
    <property type="entry name" value="THIOREDOXIN-LIKE REDUCTASE RV2466C"/>
    <property type="match status" value="1"/>
</dbReference>
<evidence type="ECO:0000259" key="4">
    <source>
        <dbReference type="PROSITE" id="PS51352"/>
    </source>
</evidence>
<dbReference type="HOGENOM" id="CLU_000288_47_5_5"/>
<evidence type="ECO:0000256" key="2">
    <source>
        <dbReference type="ARBA" id="ARBA00005791"/>
    </source>
</evidence>
<dbReference type="eggNOG" id="COG1651">
    <property type="taxonomic scope" value="Bacteria"/>
</dbReference>
<dbReference type="KEGG" id="pgv:SL003B_3364"/>